<dbReference type="FunCoup" id="A0A1Y1Z6I9">
    <property type="interactions" value="404"/>
</dbReference>
<dbReference type="PANTHER" id="PTHR14387">
    <property type="entry name" value="THADA/DEATH RECEPTOR INTERACTING PROTEIN"/>
    <property type="match status" value="1"/>
</dbReference>
<evidence type="ECO:0000313" key="7">
    <source>
        <dbReference type="Proteomes" id="UP000193498"/>
    </source>
</evidence>
<dbReference type="GO" id="GO:0030488">
    <property type="term" value="P:tRNA methylation"/>
    <property type="evidence" value="ECO:0007669"/>
    <property type="project" value="TreeGrafter"/>
</dbReference>
<dbReference type="InterPro" id="IPR056842">
    <property type="entry name" value="THADA-like_TPR_C"/>
</dbReference>
<evidence type="ECO:0000313" key="6">
    <source>
        <dbReference type="EMBL" id="ORY05607.1"/>
    </source>
</evidence>
<evidence type="ECO:0000259" key="4">
    <source>
        <dbReference type="Pfam" id="PF25150"/>
    </source>
</evidence>
<dbReference type="EMBL" id="MCFE01000023">
    <property type="protein sequence ID" value="ORY05607.1"/>
    <property type="molecule type" value="Genomic_DNA"/>
</dbReference>
<reference evidence="6 7" key="1">
    <citation type="submission" date="2016-07" db="EMBL/GenBank/DDBJ databases">
        <title>Pervasive Adenine N6-methylation of Active Genes in Fungi.</title>
        <authorList>
            <consortium name="DOE Joint Genome Institute"/>
            <person name="Mondo S.J."/>
            <person name="Dannebaum R.O."/>
            <person name="Kuo R.C."/>
            <person name="Labutti K."/>
            <person name="Haridas S."/>
            <person name="Kuo A."/>
            <person name="Salamov A."/>
            <person name="Ahrendt S.R."/>
            <person name="Lipzen A."/>
            <person name="Sullivan W."/>
            <person name="Andreopoulos W.B."/>
            <person name="Clum A."/>
            <person name="Lindquist E."/>
            <person name="Daum C."/>
            <person name="Ramamoorthy G.K."/>
            <person name="Gryganskyi A."/>
            <person name="Culley D."/>
            <person name="Magnuson J.K."/>
            <person name="James T.Y."/>
            <person name="O'Malley M.A."/>
            <person name="Stajich J.E."/>
            <person name="Spatafora J.W."/>
            <person name="Visel A."/>
            <person name="Grigoriev I.V."/>
        </authorList>
    </citation>
    <scope>NUCLEOTIDE SEQUENCE [LARGE SCALE GENOMIC DNA]</scope>
    <source>
        <strain evidence="6 7">CBS 931.73</strain>
    </source>
</reference>
<dbReference type="OrthoDB" id="73997at2759"/>
<keyword evidence="2" id="KW-0819">tRNA processing</keyword>
<dbReference type="InParanoid" id="A0A1Y1Z6I9"/>
<evidence type="ECO:0000256" key="2">
    <source>
        <dbReference type="ARBA" id="ARBA00022694"/>
    </source>
</evidence>
<gene>
    <name evidence="6" type="ORF">K493DRAFT_274843</name>
</gene>
<dbReference type="InterPro" id="IPR051954">
    <property type="entry name" value="tRNA_methyltransferase_THADA"/>
</dbReference>
<dbReference type="STRING" id="1314790.A0A1Y1Z6I9"/>
<evidence type="ECO:0000259" key="5">
    <source>
        <dbReference type="Pfam" id="PF25151"/>
    </source>
</evidence>
<dbReference type="SUPFAM" id="SSF48371">
    <property type="entry name" value="ARM repeat"/>
    <property type="match status" value="3"/>
</dbReference>
<sequence>MGLLDKNRLHLKGRKLTIPINPKWLHSAQEALKSISKEDCLPATQAFVKFLEDDQASWDQQLQSLKTIERLLARNNLKDITDAQIESQIEQLIAPTIIQLYFTSIEVIPQRHCIPIFEACAVVIKKENYVHDLFSQEFQKYIAGNTFYQHTYTNKAVTIYSTLDFALGASIIRQHVEPTFFYLCECLSATLKELEKNTYNDTQLLALSDRVADCGNLTKTILGLLSRHEQFFRDLFSVLDEEVVNESQKKISMVYEEMINSCLKMTSGGGYTRDYGQLAGMMLASLLDLVGPPEKAISLIVNLFFSNTTQESHLKNVVFSDFPNLLTNAGPKNCSELAIYRGFLANLRTSTLVIPIHSPEYVESTVPMLHDQCLHGAMFPKLVGFCDESFDSQIKALAFETLSMWFEVGKAACKDSSKYPIAVQRIRELLTSETQQHVLSYVWNNWDDPVDLVQYKVKDLFEAVLEISEVNSELQGSYDAHMELLRSLVTRLMEMDWYRKVKYALSSSLLPRVGTSLFLEACPDLMSRALLVFHNQVLAPRSSQLIVAFIEKRKEEILQKNEPNLAAWTKLWLVPVCRALSSENELVRKNVSHFLLDRVFKTHPDSFWSAIESLQQMDDEYVSCPQYRMNAMISVIKAGKSLDLIDGHSFHSGPTNASEKKLNMEILREAIHHGDLYLRIDVLGLLCQAHKVTAEVTVSEIDLLKDFLTLNMNHTSPEFRQKFYGHLTKFFIRLRGNLYSMWRVYQSKQKRMEKQGAKPELQKELSLIMEKINNIKSFLVWLCDLSMASLYPGSSYQRVFSALKLFELLLKHFGIDDTPLPNGFVSEHCNAPSFPFRLPLATERNSKILVETLMNPFEANRETARNILFLFPSPLPGIESMEDVQKLLWWGFEAMTSNRANESESGATVFRLLFSKYVEKLGFRLEVEMKESTENHDTTAVPSIDFTNKLLNLLETQHDFACHNLLFAAQNHPMHGSLMALTYIFQDLDYSTKSIKDNVELWRQLHLRTFNLVHSVCSTVLDVLSNPSPEGNMPASFQEIEGAIDDMIQQDDGEGESIGPKHQVILSYCWRAVKEASTLLGILLARVPLNDGGKLPAIMEYDHVVQGGNLLRSLLTTIRHRGAFSAVQPAFISVCSRLLIAAEPQFSAIPRSWLDENLDNILSNSVSITRRSAGLPLSILAIVSSEPADSTQLLNYTMKSVLKIAHETPASRANENSDLPQVHAFNILRTMFSDAKQGTNVLAYVEDAFMLAISGFSSDCWAVRNCSVMLFSTLLQRTFGTKKTKDEHHSMNTLTGKEFFSRFPALHPFLLKELKVAVDQLFKSKELDSSAVHPGLYPVLTLLSRLQPSVMDGSNSALTMSAFVPAVLECAGGSIYKTREMAARALVPLIVSNDLVKTIETLWKDVDLVSQNKLHGRLVQLLSLLRGHLYSVANHEIRKDVIVAISSLFQAKINLLLGINRCSVTRAVFYDIVSEFILEPSWIKANLAQEIHEEMRELADRAFVELRRSVLTFAFEDVFTQPTASKVVDVGRYLVHRHAAKIITTQTITQGLDFVEVTADEVIGALLEDPDYEVRLSTLRTLARLLKEHSEYKISITGLWQKLAQLVYRQEENLECLKIEIELLSRGNFIPVIIDAYAEKRIEFGIRVFWDRLMNMMSSTKSLTVIELTLPLLGSLVNYMWLHQNEYELSERETLQISRTWVTYIEKYSEEAISLSLREAAFTSIQHFEGTLRSRGTANTNEEENEVLIKVYRILVRLLQDDDIDIRQESAQLVSKIGAHWTPMNSERAAEICCRNAAELAPTSENLVKAYLGF</sequence>
<name>A0A1Y1Z6I9_9FUNG</name>
<protein>
    <submittedName>
        <fullName evidence="6">Uncharacterized protein</fullName>
    </submittedName>
</protein>
<dbReference type="Pfam" id="PF25150">
    <property type="entry name" value="TPR_Trm732"/>
    <property type="match status" value="1"/>
</dbReference>
<feature type="domain" description="tRNA (32-2'-O)-methyltransferase regulator THADA-like TPR repeats region" evidence="4">
    <location>
        <begin position="568"/>
        <end position="862"/>
    </location>
</feature>
<dbReference type="Pfam" id="PF10350">
    <property type="entry name" value="DUF2428"/>
    <property type="match status" value="1"/>
</dbReference>
<comment type="similarity">
    <text evidence="1">Belongs to the THADA family.</text>
</comment>
<evidence type="ECO:0000259" key="3">
    <source>
        <dbReference type="Pfam" id="PF10350"/>
    </source>
</evidence>
<dbReference type="Proteomes" id="UP000193498">
    <property type="component" value="Unassembled WGS sequence"/>
</dbReference>
<dbReference type="PANTHER" id="PTHR14387:SF0">
    <property type="entry name" value="DUF2428 DOMAIN-CONTAINING PROTEIN"/>
    <property type="match status" value="1"/>
</dbReference>
<proteinExistence type="inferred from homology"/>
<dbReference type="Pfam" id="PF25151">
    <property type="entry name" value="TPR_Trm732_C"/>
    <property type="match status" value="1"/>
</dbReference>
<dbReference type="InterPro" id="IPR019442">
    <property type="entry name" value="THADA/TRM732_DUF2428"/>
</dbReference>
<accession>A0A1Y1Z6I9</accession>
<feature type="domain" description="tRNA (32-2'-O)-methyltransferase regulator THADA-like C-terminal TPR repeats region" evidence="5">
    <location>
        <begin position="1264"/>
        <end position="1423"/>
    </location>
</feature>
<evidence type="ECO:0000256" key="1">
    <source>
        <dbReference type="ARBA" id="ARBA00010409"/>
    </source>
</evidence>
<keyword evidence="7" id="KW-1185">Reference proteome</keyword>
<comment type="caution">
    <text evidence="6">The sequence shown here is derived from an EMBL/GenBank/DDBJ whole genome shotgun (WGS) entry which is preliminary data.</text>
</comment>
<dbReference type="GO" id="GO:0005829">
    <property type="term" value="C:cytosol"/>
    <property type="evidence" value="ECO:0007669"/>
    <property type="project" value="TreeGrafter"/>
</dbReference>
<dbReference type="InterPro" id="IPR016024">
    <property type="entry name" value="ARM-type_fold"/>
</dbReference>
<feature type="domain" description="DUF2428" evidence="3">
    <location>
        <begin position="1005"/>
        <end position="1262"/>
    </location>
</feature>
<organism evidence="6 7">
    <name type="scientific">Basidiobolus meristosporus CBS 931.73</name>
    <dbReference type="NCBI Taxonomy" id="1314790"/>
    <lineage>
        <taxon>Eukaryota</taxon>
        <taxon>Fungi</taxon>
        <taxon>Fungi incertae sedis</taxon>
        <taxon>Zoopagomycota</taxon>
        <taxon>Entomophthoromycotina</taxon>
        <taxon>Basidiobolomycetes</taxon>
        <taxon>Basidiobolales</taxon>
        <taxon>Basidiobolaceae</taxon>
        <taxon>Basidiobolus</taxon>
    </lineage>
</organism>
<dbReference type="InterPro" id="IPR056843">
    <property type="entry name" value="THADA-like_TPR"/>
</dbReference>